<dbReference type="Pfam" id="PF18381">
    <property type="entry name" value="YcaO_C"/>
    <property type="match status" value="1"/>
</dbReference>
<dbReference type="InterPro" id="IPR041080">
    <property type="entry name" value="YcaO_C"/>
</dbReference>
<comment type="caution">
    <text evidence="2">The sequence shown here is derived from an EMBL/GenBank/DDBJ whole genome shotgun (WGS) entry which is preliminary data.</text>
</comment>
<dbReference type="EMBL" id="VSSQ01054553">
    <property type="protein sequence ID" value="MPN08503.1"/>
    <property type="molecule type" value="Genomic_DNA"/>
</dbReference>
<organism evidence="2">
    <name type="scientific">bioreactor metagenome</name>
    <dbReference type="NCBI Taxonomy" id="1076179"/>
    <lineage>
        <taxon>unclassified sequences</taxon>
        <taxon>metagenomes</taxon>
        <taxon>ecological metagenomes</taxon>
    </lineage>
</organism>
<protein>
    <recommendedName>
        <fullName evidence="1">YcaO cyclodehydratase C-terminal domain-containing protein</fullName>
    </recommendedName>
</protein>
<name>A0A645F7P7_9ZZZZ</name>
<evidence type="ECO:0000313" key="2">
    <source>
        <dbReference type="EMBL" id="MPN08503.1"/>
    </source>
</evidence>
<sequence>MLEVVLDDELALDDYEANFRRMFGDRCMDAAIGSVDGSVRFHGLTPTSMKLEGLERHQRLIDSYKKLHSARAKAQGG</sequence>
<dbReference type="AlphaFoldDB" id="A0A645F7P7"/>
<gene>
    <name evidence="2" type="ORF">SDC9_155785</name>
</gene>
<reference evidence="2" key="1">
    <citation type="submission" date="2019-08" db="EMBL/GenBank/DDBJ databases">
        <authorList>
            <person name="Kucharzyk K."/>
            <person name="Murdoch R.W."/>
            <person name="Higgins S."/>
            <person name="Loffler F."/>
        </authorList>
    </citation>
    <scope>NUCLEOTIDE SEQUENCE</scope>
</reference>
<feature type="domain" description="YcaO cyclodehydratase C-terminal" evidence="1">
    <location>
        <begin position="1"/>
        <end position="73"/>
    </location>
</feature>
<proteinExistence type="predicted"/>
<evidence type="ECO:0000259" key="1">
    <source>
        <dbReference type="Pfam" id="PF18381"/>
    </source>
</evidence>
<accession>A0A645F7P7</accession>